<accession>A0A7J5XHZ6</accession>
<feature type="domain" description="N-acetyltransferase" evidence="7">
    <location>
        <begin position="82"/>
        <end position="251"/>
    </location>
</feature>
<proteinExistence type="predicted"/>
<reference evidence="8 9" key="1">
    <citation type="submission" date="2020-03" db="EMBL/GenBank/DDBJ databases">
        <title>Dissostichus mawsoni Genome sequencing and assembly.</title>
        <authorList>
            <person name="Park H."/>
        </authorList>
    </citation>
    <scope>NUCLEOTIDE SEQUENCE [LARGE SCALE GENOMIC DNA]</scope>
    <source>
        <strain evidence="8">DM0001</strain>
        <tissue evidence="8">Muscle</tissue>
    </source>
</reference>
<dbReference type="Gene3D" id="3.40.630.30">
    <property type="match status" value="1"/>
</dbReference>
<evidence type="ECO:0000313" key="9">
    <source>
        <dbReference type="Proteomes" id="UP000518266"/>
    </source>
</evidence>
<dbReference type="OrthoDB" id="8889733at2759"/>
<dbReference type="SUPFAM" id="SSF55729">
    <property type="entry name" value="Acyl-CoA N-acyltransferases (Nat)"/>
    <property type="match status" value="1"/>
</dbReference>
<dbReference type="InterPro" id="IPR016181">
    <property type="entry name" value="Acyl_CoA_acyltransferase"/>
</dbReference>
<name>A0A7J5XHZ6_DISMA</name>
<gene>
    <name evidence="8" type="ORF">F7725_004179</name>
</gene>
<keyword evidence="2" id="KW-0012">Acyltransferase</keyword>
<protein>
    <recommendedName>
        <fullName evidence="6">Histidine N-acetyltransferase</fullName>
        <ecNumber evidence="5">2.3.1.33</ecNumber>
    </recommendedName>
</protein>
<comment type="catalytic activity">
    <reaction evidence="3">
        <text>L-histidine + acetyl-CoA = N(alpha)-acetyl-L-histidine + CoA + H(+)</text>
        <dbReference type="Rhea" id="RHEA:24596"/>
        <dbReference type="ChEBI" id="CHEBI:15378"/>
        <dbReference type="ChEBI" id="CHEBI:57287"/>
        <dbReference type="ChEBI" id="CHEBI:57288"/>
        <dbReference type="ChEBI" id="CHEBI:57595"/>
        <dbReference type="ChEBI" id="CHEBI:57772"/>
        <dbReference type="EC" id="2.3.1.33"/>
    </reaction>
</comment>
<evidence type="ECO:0000313" key="8">
    <source>
        <dbReference type="EMBL" id="KAF3836715.1"/>
    </source>
</evidence>
<evidence type="ECO:0000259" key="7">
    <source>
        <dbReference type="PROSITE" id="PS51186"/>
    </source>
</evidence>
<evidence type="ECO:0000256" key="3">
    <source>
        <dbReference type="ARBA" id="ARBA00052245"/>
    </source>
</evidence>
<evidence type="ECO:0000256" key="5">
    <source>
        <dbReference type="ARBA" id="ARBA00067086"/>
    </source>
</evidence>
<comment type="caution">
    <text evidence="8">The sequence shown here is derived from an EMBL/GenBank/DDBJ whole genome shotgun (WGS) entry which is preliminary data.</text>
</comment>
<sequence>TRSVCLSFITGTVQLRASAVITACHPPTRRHQGHHHRPSSAKITTIHNNLSPTLYLISYFKMKIDTSLTMLQLPEALSQAGLQFSVATEEDFDEIMGMSQGIYGGLDYLPTRYTDWLQETNRTVILARKQGKVIALESVVVIDDGETMLVEGLRVAPQERGKGVAGVLLRFCSDLVKSKFPDVKVTRLTRDDQLGPKDFQKYRLITKQVQATSLSMYRPVLYKPQFKSVGFTIDGILLVRFRAEELKLRLSDLGLGDIQSSLSTSFKPPPVRLDNTAIRRLYLTSDRMHGVLPNATIIQDWQPFKLLPSNMAIVLKKDIDWMVDDVANPTVASLCTFPFRVPIGDDWYYLNIDMFGKDLDHVRQQFLCHLQRHTATLKGHVMCQMFLDPPLWKPMMEFCRNILNVELVKEYTEQCVVESDVI</sequence>
<dbReference type="Proteomes" id="UP000518266">
    <property type="component" value="Unassembled WGS sequence"/>
</dbReference>
<dbReference type="FunFam" id="3.40.630.30:FF:000039">
    <property type="entry name" value="Probable N-acetyltransferase 16"/>
    <property type="match status" value="1"/>
</dbReference>
<dbReference type="PANTHER" id="PTHR47403:SF3">
    <property type="entry name" value="N-ACETYLTRANSFERASE 16-RELATED"/>
    <property type="match status" value="1"/>
</dbReference>
<feature type="non-terminal residue" evidence="8">
    <location>
        <position position="1"/>
    </location>
</feature>
<evidence type="ECO:0000256" key="1">
    <source>
        <dbReference type="ARBA" id="ARBA00022679"/>
    </source>
</evidence>
<dbReference type="Pfam" id="PF00583">
    <property type="entry name" value="Acetyltransf_1"/>
    <property type="match status" value="1"/>
</dbReference>
<dbReference type="PANTHER" id="PTHR47403">
    <property type="entry name" value="LOC100145250 PROTEIN"/>
    <property type="match status" value="1"/>
</dbReference>
<dbReference type="GO" id="GO:0047981">
    <property type="term" value="F:L-histidine N-acetyltransferase activity"/>
    <property type="evidence" value="ECO:0007669"/>
    <property type="project" value="UniProtKB-EC"/>
</dbReference>
<keyword evidence="1" id="KW-0808">Transferase</keyword>
<dbReference type="CDD" id="cd04301">
    <property type="entry name" value="NAT_SF"/>
    <property type="match status" value="1"/>
</dbReference>
<evidence type="ECO:0000256" key="6">
    <source>
        <dbReference type="ARBA" id="ARBA00073798"/>
    </source>
</evidence>
<organism evidence="8 9">
    <name type="scientific">Dissostichus mawsoni</name>
    <name type="common">Antarctic cod</name>
    <dbReference type="NCBI Taxonomy" id="36200"/>
    <lineage>
        <taxon>Eukaryota</taxon>
        <taxon>Metazoa</taxon>
        <taxon>Chordata</taxon>
        <taxon>Craniata</taxon>
        <taxon>Vertebrata</taxon>
        <taxon>Euteleostomi</taxon>
        <taxon>Actinopterygii</taxon>
        <taxon>Neopterygii</taxon>
        <taxon>Teleostei</taxon>
        <taxon>Neoteleostei</taxon>
        <taxon>Acanthomorphata</taxon>
        <taxon>Eupercaria</taxon>
        <taxon>Perciformes</taxon>
        <taxon>Notothenioidei</taxon>
        <taxon>Nototheniidae</taxon>
        <taxon>Dissostichus</taxon>
    </lineage>
</organism>
<evidence type="ECO:0000256" key="2">
    <source>
        <dbReference type="ARBA" id="ARBA00023315"/>
    </source>
</evidence>
<comment type="function">
    <text evidence="4">Enzyme responsible for the N-acetyl-histidine (NAH) synthesis, which is a major constituent of brain and lens of ectothermic vertebrates.</text>
</comment>
<dbReference type="AlphaFoldDB" id="A0A7J5XHZ6"/>
<dbReference type="InterPro" id="IPR056483">
    <property type="entry name" value="Hisat_C"/>
</dbReference>
<dbReference type="EMBL" id="JAAKFY010000023">
    <property type="protein sequence ID" value="KAF3836715.1"/>
    <property type="molecule type" value="Genomic_DNA"/>
</dbReference>
<dbReference type="PROSITE" id="PS51186">
    <property type="entry name" value="GNAT"/>
    <property type="match status" value="1"/>
</dbReference>
<dbReference type="Pfam" id="PF24066">
    <property type="entry name" value="Hisat_C"/>
    <property type="match status" value="1"/>
</dbReference>
<dbReference type="InterPro" id="IPR000182">
    <property type="entry name" value="GNAT_dom"/>
</dbReference>
<keyword evidence="9" id="KW-1185">Reference proteome</keyword>
<evidence type="ECO:0000256" key="4">
    <source>
        <dbReference type="ARBA" id="ARBA00056094"/>
    </source>
</evidence>
<dbReference type="EC" id="2.3.1.33" evidence="5"/>